<dbReference type="InterPro" id="IPR008928">
    <property type="entry name" value="6-hairpin_glycosidase_sf"/>
</dbReference>
<dbReference type="OrthoDB" id="9807186at2"/>
<dbReference type="SUPFAM" id="SSF48208">
    <property type="entry name" value="Six-hairpin glycosidases"/>
    <property type="match status" value="1"/>
</dbReference>
<dbReference type="Pfam" id="PF13472">
    <property type="entry name" value="Lipase_GDSL_2"/>
    <property type="match status" value="1"/>
</dbReference>
<evidence type="ECO:0000313" key="4">
    <source>
        <dbReference type="EMBL" id="SHE45357.1"/>
    </source>
</evidence>
<dbReference type="PANTHER" id="PTHR33886:SF8">
    <property type="entry name" value="UNSATURATED RHAMNOGALACTURONAN HYDROLASE (EUROFUNG)"/>
    <property type="match status" value="1"/>
</dbReference>
<reference evidence="5" key="1">
    <citation type="submission" date="2016-11" db="EMBL/GenBank/DDBJ databases">
        <authorList>
            <person name="Varghese N."/>
            <person name="Submissions S."/>
        </authorList>
    </citation>
    <scope>NUCLEOTIDE SEQUENCE [LARGE SCALE GENOMIC DNA]</scope>
    <source>
        <strain evidence="5">DSM 27370</strain>
    </source>
</reference>
<keyword evidence="1 4" id="KW-0378">Hydrolase</keyword>
<accession>A0A1M4TM39</accession>
<feature type="chain" id="PRO_5009907580" evidence="2">
    <location>
        <begin position="24"/>
        <end position="717"/>
    </location>
</feature>
<evidence type="ECO:0000256" key="1">
    <source>
        <dbReference type="ARBA" id="ARBA00022801"/>
    </source>
</evidence>
<dbReference type="PANTHER" id="PTHR33886">
    <property type="entry name" value="UNSATURATED RHAMNOGALACTURONAN HYDROLASE (EUROFUNG)"/>
    <property type="match status" value="1"/>
</dbReference>
<dbReference type="InterPro" id="IPR052043">
    <property type="entry name" value="PolySaccharide_Degr_Enz"/>
</dbReference>
<dbReference type="Proteomes" id="UP000184480">
    <property type="component" value="Unassembled WGS sequence"/>
</dbReference>
<keyword evidence="5" id="KW-1185">Reference proteome</keyword>
<evidence type="ECO:0000313" key="5">
    <source>
        <dbReference type="Proteomes" id="UP000184480"/>
    </source>
</evidence>
<dbReference type="EMBL" id="FQUC01000001">
    <property type="protein sequence ID" value="SHE45357.1"/>
    <property type="molecule type" value="Genomic_DNA"/>
</dbReference>
<dbReference type="AlphaFoldDB" id="A0A1M4TM39"/>
<feature type="domain" description="SGNH hydrolase-type esterase" evidence="3">
    <location>
        <begin position="490"/>
        <end position="693"/>
    </location>
</feature>
<name>A0A1M4TM39_9BACT</name>
<evidence type="ECO:0000256" key="2">
    <source>
        <dbReference type="SAM" id="SignalP"/>
    </source>
</evidence>
<evidence type="ECO:0000259" key="3">
    <source>
        <dbReference type="Pfam" id="PF13472"/>
    </source>
</evidence>
<dbReference type="GO" id="GO:0005975">
    <property type="term" value="P:carbohydrate metabolic process"/>
    <property type="evidence" value="ECO:0007669"/>
    <property type="project" value="InterPro"/>
</dbReference>
<dbReference type="Gene3D" id="1.50.10.10">
    <property type="match status" value="1"/>
</dbReference>
<organism evidence="4 5">
    <name type="scientific">Dysgonomonas macrotermitis</name>
    <dbReference type="NCBI Taxonomy" id="1346286"/>
    <lineage>
        <taxon>Bacteria</taxon>
        <taxon>Pseudomonadati</taxon>
        <taxon>Bacteroidota</taxon>
        <taxon>Bacteroidia</taxon>
        <taxon>Bacteroidales</taxon>
        <taxon>Dysgonomonadaceae</taxon>
        <taxon>Dysgonomonas</taxon>
    </lineage>
</organism>
<dbReference type="STRING" id="1346286.SAMN05444362_101360"/>
<feature type="signal peptide" evidence="2">
    <location>
        <begin position="1"/>
        <end position="23"/>
    </location>
</feature>
<dbReference type="Pfam" id="PF07470">
    <property type="entry name" value="Glyco_hydro_88"/>
    <property type="match status" value="1"/>
</dbReference>
<proteinExistence type="predicted"/>
<dbReference type="Gene3D" id="3.40.50.1110">
    <property type="entry name" value="SGNH hydrolase"/>
    <property type="match status" value="1"/>
</dbReference>
<dbReference type="GO" id="GO:0016788">
    <property type="term" value="F:hydrolase activity, acting on ester bonds"/>
    <property type="evidence" value="ECO:0007669"/>
    <property type="project" value="UniProtKB-ARBA"/>
</dbReference>
<dbReference type="CDD" id="cd01821">
    <property type="entry name" value="Rhamnogalacturan_acetylesterase_like"/>
    <property type="match status" value="1"/>
</dbReference>
<dbReference type="InterPro" id="IPR013830">
    <property type="entry name" value="SGNH_hydro"/>
</dbReference>
<sequence length="717" mass="80432">MTKTYKHVLLAFFLIASNFCVFGQKEQNKVNDFNTPLHLLPPDYKTPYGEVSTSNIKQSLDRILKYLEGATPARVINKDTHKEITDLSKIDKDSELDRGSFRLASYEWGVTYSGMLEVAAATGDSSYYHYVKDRFELLANAAPQFKRIMNDYGVIDPQMKQLLTPHALDDAGAMCAAMIRLQQSSKLNFDLRSIIDNYMNYIMYKEYRLYDGTFARKRPQMNTLWLDDMYMSIPAIAQMGKLTGEGKYYNEAVKQIKQFTERMFVKEKGLYMHGWVESMDDHPAFFWGRANGWAILTMTDVLDVLPQNHPERQVVLEQLRKHIKGITSYQSGEGFWHQLLDRNDSYLETSATAIYVYCIAHAINKGWIDPVAYGPVAQLGWNAVSSKVNSMGQVEGTCVGTGMAFDPSFYYHRPVNVYAAHGYGPVLLAGAEMIKLLNKFYPKMNDSAIQYYTTPQNTTAPIFGVEDSTRPDAIVSGSSRKNEKAPVVFLIGDSTVKNGRGDGSGGQWGWGSFFDSFFDTSRISVENHALGGRSSRTFFTEGLWNKVLPGLKKGDYVLMQFGHNDGGPLNTGRARASLKGTGEESETVIMESNGGPEEVFTYGHYLRLYIRQAKAVGAIPIVLSPTPGNRWTDGKANRMTNTYTQWAQEVARQEGVEFIDLNAISAEKLDAMGETAGRNLFKDSVHTTEEGAKINGQSVVDGLKKIPDFSLNQYLKK</sequence>
<dbReference type="InterPro" id="IPR012341">
    <property type="entry name" value="6hp_glycosidase-like_sf"/>
</dbReference>
<dbReference type="InterPro" id="IPR010905">
    <property type="entry name" value="Glyco_hydro_88"/>
</dbReference>
<dbReference type="SUPFAM" id="SSF52266">
    <property type="entry name" value="SGNH hydrolase"/>
    <property type="match status" value="1"/>
</dbReference>
<dbReference type="InterPro" id="IPR037459">
    <property type="entry name" value="RhgT-like"/>
</dbReference>
<dbReference type="InterPro" id="IPR036514">
    <property type="entry name" value="SGNH_hydro_sf"/>
</dbReference>
<protein>
    <submittedName>
        <fullName evidence="4">Rhamnogalacturonyl hydrolase YesR</fullName>
    </submittedName>
</protein>
<keyword evidence="2" id="KW-0732">Signal</keyword>
<gene>
    <name evidence="4" type="ORF">SAMN05444362_101360</name>
</gene>